<keyword evidence="2" id="KW-1185">Reference proteome</keyword>
<dbReference type="RefSeq" id="WP_218562348.1">
    <property type="nucleotide sequence ID" value="NZ_CP076643.1"/>
</dbReference>
<dbReference type="Proteomes" id="UP000694232">
    <property type="component" value="Chromosome 1"/>
</dbReference>
<protein>
    <submittedName>
        <fullName evidence="1">Uncharacterized protein</fullName>
    </submittedName>
</protein>
<dbReference type="EMBL" id="CP076643">
    <property type="protein sequence ID" value="QXO17005.1"/>
    <property type="molecule type" value="Genomic_DNA"/>
</dbReference>
<dbReference type="KEGG" id="vos:KNV97_16325"/>
<evidence type="ECO:0000313" key="1">
    <source>
        <dbReference type="EMBL" id="QXO17005.1"/>
    </source>
</evidence>
<accession>A0A975U8B6</accession>
<reference evidence="1" key="1">
    <citation type="submission" date="2021-06" db="EMBL/GenBank/DDBJ databases">
        <title>Vibrio nov. sp., novel gut bacterium isolated from Yellow Sea oyster.</title>
        <authorList>
            <person name="Muhammad N."/>
            <person name="Nguyen T.H."/>
            <person name="Lee Y.-J."/>
            <person name="Ko J."/>
            <person name="Kim S.-G."/>
        </authorList>
    </citation>
    <scope>NUCLEOTIDE SEQUENCE</scope>
    <source>
        <strain evidence="1">OG9-811</strain>
    </source>
</reference>
<dbReference type="AlphaFoldDB" id="A0A975U8B6"/>
<evidence type="ECO:0000313" key="2">
    <source>
        <dbReference type="Proteomes" id="UP000694232"/>
    </source>
</evidence>
<proteinExistence type="predicted"/>
<name>A0A975U8B6_9VIBR</name>
<gene>
    <name evidence="1" type="ORF">KNV97_16325</name>
</gene>
<organism evidence="1 2">
    <name type="scientific">Vibrio ostreae</name>
    <dbReference type="NCBI Taxonomy" id="2841925"/>
    <lineage>
        <taxon>Bacteria</taxon>
        <taxon>Pseudomonadati</taxon>
        <taxon>Pseudomonadota</taxon>
        <taxon>Gammaproteobacteria</taxon>
        <taxon>Vibrionales</taxon>
        <taxon>Vibrionaceae</taxon>
        <taxon>Vibrio</taxon>
    </lineage>
</organism>
<sequence length="254" mass="29744">MLRSLEKAILKYRTNQMMRLLFHMEDLKRFLVGSMNASNLVLDESDERFFDPNSQGAKVMNKVWERAIKDDVLTEKEVEDLKEIIKQRNAIAHNLLQFTQDLHCDLRGYCEDNYKHCGYDSEALERLLGYKIKLENKWKGIRELSFDSLYFSNADDFYKKENDKLLIKIKSLSKSRNLLIKRVNSELSNFEITSYETDPKNEANFKKDGSLSKRGGEVCRRLLNEGLCCDSVCILMGIDLNKVKAHQRKLLRRT</sequence>